<comment type="caution">
    <text evidence="1">The sequence shown here is derived from an EMBL/GenBank/DDBJ whole genome shotgun (WGS) entry which is preliminary data.</text>
</comment>
<evidence type="ECO:0000313" key="2">
    <source>
        <dbReference type="Proteomes" id="UP000814033"/>
    </source>
</evidence>
<dbReference type="Proteomes" id="UP000814033">
    <property type="component" value="Unassembled WGS sequence"/>
</dbReference>
<keyword evidence="2" id="KW-1185">Reference proteome</keyword>
<dbReference type="EMBL" id="MU276346">
    <property type="protein sequence ID" value="KAI0039160.1"/>
    <property type="molecule type" value="Genomic_DNA"/>
</dbReference>
<accession>A0ACB8R508</accession>
<reference evidence="1" key="2">
    <citation type="journal article" date="2022" name="New Phytol.">
        <title>Evolutionary transition to the ectomycorrhizal habit in the genomes of a hyperdiverse lineage of mushroom-forming fungi.</title>
        <authorList>
            <person name="Looney B."/>
            <person name="Miyauchi S."/>
            <person name="Morin E."/>
            <person name="Drula E."/>
            <person name="Courty P.E."/>
            <person name="Kohler A."/>
            <person name="Kuo A."/>
            <person name="LaButti K."/>
            <person name="Pangilinan J."/>
            <person name="Lipzen A."/>
            <person name="Riley R."/>
            <person name="Andreopoulos W."/>
            <person name="He G."/>
            <person name="Johnson J."/>
            <person name="Nolan M."/>
            <person name="Tritt A."/>
            <person name="Barry K.W."/>
            <person name="Grigoriev I.V."/>
            <person name="Nagy L.G."/>
            <person name="Hibbett D."/>
            <person name="Henrissat B."/>
            <person name="Matheny P.B."/>
            <person name="Labbe J."/>
            <person name="Martin F.M."/>
        </authorList>
    </citation>
    <scope>NUCLEOTIDE SEQUENCE</scope>
    <source>
        <strain evidence="1">FP105234-sp</strain>
    </source>
</reference>
<protein>
    <submittedName>
        <fullName evidence="1">Uncharacterized protein</fullName>
    </submittedName>
</protein>
<organism evidence="1 2">
    <name type="scientific">Auriscalpium vulgare</name>
    <dbReference type="NCBI Taxonomy" id="40419"/>
    <lineage>
        <taxon>Eukaryota</taxon>
        <taxon>Fungi</taxon>
        <taxon>Dikarya</taxon>
        <taxon>Basidiomycota</taxon>
        <taxon>Agaricomycotina</taxon>
        <taxon>Agaricomycetes</taxon>
        <taxon>Russulales</taxon>
        <taxon>Auriscalpiaceae</taxon>
        <taxon>Auriscalpium</taxon>
    </lineage>
</organism>
<feature type="non-terminal residue" evidence="1">
    <location>
        <position position="1"/>
    </location>
</feature>
<name>A0ACB8R508_9AGAM</name>
<sequence length="154" mass="16924">TVRIWDAETGQPIGPPLEGHTGWVTSVAYSSDERHIVSGSSDNTVRIWDAETGRPMGTTFSPHSQHILNEPETLHTLHTSKSVHLTETHDGWIVYSAASPPALLLWLPPANRSPGLYTPYTHLIIGASPTILDLSGFAHGPNWHKIYDETVMIT</sequence>
<proteinExistence type="predicted"/>
<gene>
    <name evidence="1" type="ORF">FA95DRAFT_1657094</name>
</gene>
<reference evidence="1" key="1">
    <citation type="submission" date="2021-02" db="EMBL/GenBank/DDBJ databases">
        <authorList>
            <consortium name="DOE Joint Genome Institute"/>
            <person name="Ahrendt S."/>
            <person name="Looney B.P."/>
            <person name="Miyauchi S."/>
            <person name="Morin E."/>
            <person name="Drula E."/>
            <person name="Courty P.E."/>
            <person name="Chicoki N."/>
            <person name="Fauchery L."/>
            <person name="Kohler A."/>
            <person name="Kuo A."/>
            <person name="Labutti K."/>
            <person name="Pangilinan J."/>
            <person name="Lipzen A."/>
            <person name="Riley R."/>
            <person name="Andreopoulos W."/>
            <person name="He G."/>
            <person name="Johnson J."/>
            <person name="Barry K.W."/>
            <person name="Grigoriev I.V."/>
            <person name="Nagy L."/>
            <person name="Hibbett D."/>
            <person name="Henrissat B."/>
            <person name="Matheny P.B."/>
            <person name="Labbe J."/>
            <person name="Martin F."/>
        </authorList>
    </citation>
    <scope>NUCLEOTIDE SEQUENCE</scope>
    <source>
        <strain evidence="1">FP105234-sp</strain>
    </source>
</reference>
<evidence type="ECO:0000313" key="1">
    <source>
        <dbReference type="EMBL" id="KAI0039160.1"/>
    </source>
</evidence>